<dbReference type="Gene3D" id="1.50.10.150">
    <property type="entry name" value="Voltage-dependent anion channel"/>
    <property type="match status" value="1"/>
</dbReference>
<feature type="transmembrane region" description="Helical" evidence="5">
    <location>
        <begin position="172"/>
        <end position="193"/>
    </location>
</feature>
<dbReference type="RefSeq" id="WP_377482985.1">
    <property type="nucleotide sequence ID" value="NZ_JBHLTN010000019.1"/>
</dbReference>
<dbReference type="InterPro" id="IPR052951">
    <property type="entry name" value="Tellurite_res_ion_channel"/>
</dbReference>
<dbReference type="Proteomes" id="UP001589834">
    <property type="component" value="Unassembled WGS sequence"/>
</dbReference>
<dbReference type="PANTHER" id="PTHR37955">
    <property type="entry name" value="TELLURITE RESISTANCE PROTEIN TEHA"/>
    <property type="match status" value="1"/>
</dbReference>
<dbReference type="InterPro" id="IPR004695">
    <property type="entry name" value="SLAC1/Mae1/Ssu1/TehA"/>
</dbReference>
<evidence type="ECO:0000256" key="1">
    <source>
        <dbReference type="ARBA" id="ARBA00004141"/>
    </source>
</evidence>
<keyword evidence="4 5" id="KW-0472">Membrane</keyword>
<evidence type="ECO:0000256" key="2">
    <source>
        <dbReference type="ARBA" id="ARBA00022692"/>
    </source>
</evidence>
<feature type="transmembrane region" description="Helical" evidence="5">
    <location>
        <begin position="263"/>
        <end position="282"/>
    </location>
</feature>
<feature type="transmembrane region" description="Helical" evidence="5">
    <location>
        <begin position="205"/>
        <end position="226"/>
    </location>
</feature>
<accession>A0ABV6PTB9</accession>
<comment type="caution">
    <text evidence="6">The sequence shown here is derived from an EMBL/GenBank/DDBJ whole genome shotgun (WGS) entry which is preliminary data.</text>
</comment>
<keyword evidence="2 5" id="KW-0812">Transmembrane</keyword>
<keyword evidence="3 5" id="KW-1133">Transmembrane helix</keyword>
<proteinExistence type="predicted"/>
<dbReference type="InterPro" id="IPR038665">
    <property type="entry name" value="Voltage-dep_anion_channel_sf"/>
</dbReference>
<name>A0ABV6PTB9_9BURK</name>
<evidence type="ECO:0000256" key="4">
    <source>
        <dbReference type="ARBA" id="ARBA00023136"/>
    </source>
</evidence>
<comment type="subcellular location">
    <subcellularLocation>
        <location evidence="1">Membrane</location>
        <topology evidence="1">Multi-pass membrane protein</topology>
    </subcellularLocation>
</comment>
<gene>
    <name evidence="6" type="ORF">ACFFGG_10930</name>
</gene>
<evidence type="ECO:0000313" key="6">
    <source>
        <dbReference type="EMBL" id="MFC0593071.1"/>
    </source>
</evidence>
<sequence>MPSQPENLQHLSFNWFAIVMSVAGLALAWLQAMPMLGDTATGVALVLAGVAALAFVVLAVLSWIRWQVQGEAVAAELAHPARHAFLGAVPVSLLLLATAGVSLFGTSAALAALWWVGSLLQLAVTLWALGRWLRADREQGLSWAALTPVLFIPVVGNVLAPLAGVPLGAGGWAAAQFGMGVLLWPVVLALLLARIATQGLWPDRLLPASFIAVTPPALVGSGALQLGVAPALAWMAWGVALLMLLWCAPLMRRILAQPFGIGFWALGFPLAAFAGLTLRLAFMNPAAQMLAVVALALASVVVLWLALSSWKSWRDGTLLAPEAAPVKSITASRGDRTP</sequence>
<feature type="transmembrane region" description="Helical" evidence="5">
    <location>
        <begin position="42"/>
        <end position="64"/>
    </location>
</feature>
<feature type="transmembrane region" description="Helical" evidence="5">
    <location>
        <begin position="141"/>
        <end position="160"/>
    </location>
</feature>
<organism evidence="6 7">
    <name type="scientific">Ottowia pentelensis</name>
    <dbReference type="NCBI Taxonomy" id="511108"/>
    <lineage>
        <taxon>Bacteria</taxon>
        <taxon>Pseudomonadati</taxon>
        <taxon>Pseudomonadota</taxon>
        <taxon>Betaproteobacteria</taxon>
        <taxon>Burkholderiales</taxon>
        <taxon>Comamonadaceae</taxon>
        <taxon>Ottowia</taxon>
    </lineage>
</organism>
<feature type="transmembrane region" description="Helical" evidence="5">
    <location>
        <begin position="232"/>
        <end position="251"/>
    </location>
</feature>
<evidence type="ECO:0000256" key="5">
    <source>
        <dbReference type="SAM" id="Phobius"/>
    </source>
</evidence>
<dbReference type="PANTHER" id="PTHR37955:SF1">
    <property type="entry name" value="DEP DOMAIN-CONTAINING PROTEIN"/>
    <property type="match status" value="1"/>
</dbReference>
<evidence type="ECO:0000256" key="3">
    <source>
        <dbReference type="ARBA" id="ARBA00022989"/>
    </source>
</evidence>
<dbReference type="EMBL" id="JBHLTN010000019">
    <property type="protein sequence ID" value="MFC0593071.1"/>
    <property type="molecule type" value="Genomic_DNA"/>
</dbReference>
<feature type="transmembrane region" description="Helical" evidence="5">
    <location>
        <begin position="12"/>
        <end position="30"/>
    </location>
</feature>
<feature type="transmembrane region" description="Helical" evidence="5">
    <location>
        <begin position="288"/>
        <end position="307"/>
    </location>
</feature>
<feature type="transmembrane region" description="Helical" evidence="5">
    <location>
        <begin position="111"/>
        <end position="129"/>
    </location>
</feature>
<reference evidence="6 7" key="1">
    <citation type="submission" date="2024-09" db="EMBL/GenBank/DDBJ databases">
        <authorList>
            <person name="Sun Q."/>
            <person name="Mori K."/>
        </authorList>
    </citation>
    <scope>NUCLEOTIDE SEQUENCE [LARGE SCALE GENOMIC DNA]</scope>
    <source>
        <strain evidence="6 7">NCAIM B.02336</strain>
    </source>
</reference>
<dbReference type="Pfam" id="PF03595">
    <property type="entry name" value="SLAC1"/>
    <property type="match status" value="1"/>
</dbReference>
<feature type="transmembrane region" description="Helical" evidence="5">
    <location>
        <begin position="84"/>
        <end position="105"/>
    </location>
</feature>
<evidence type="ECO:0000313" key="7">
    <source>
        <dbReference type="Proteomes" id="UP001589834"/>
    </source>
</evidence>
<dbReference type="CDD" id="cd09323">
    <property type="entry name" value="TDT_SLAC1_like"/>
    <property type="match status" value="1"/>
</dbReference>
<keyword evidence="7" id="KW-1185">Reference proteome</keyword>
<protein>
    <submittedName>
        <fullName evidence="6">SLAC1 anion channel family protein</fullName>
    </submittedName>
</protein>